<keyword evidence="3" id="KW-1185">Reference proteome</keyword>
<name>A0ABD0QDV0_CIRMR</name>
<feature type="region of interest" description="Disordered" evidence="1">
    <location>
        <begin position="236"/>
        <end position="283"/>
    </location>
</feature>
<protein>
    <submittedName>
        <fullName evidence="2">Uncharacterized protein</fullName>
    </submittedName>
</protein>
<organism evidence="2 3">
    <name type="scientific">Cirrhinus mrigala</name>
    <name type="common">Mrigala</name>
    <dbReference type="NCBI Taxonomy" id="683832"/>
    <lineage>
        <taxon>Eukaryota</taxon>
        <taxon>Metazoa</taxon>
        <taxon>Chordata</taxon>
        <taxon>Craniata</taxon>
        <taxon>Vertebrata</taxon>
        <taxon>Euteleostomi</taxon>
        <taxon>Actinopterygii</taxon>
        <taxon>Neopterygii</taxon>
        <taxon>Teleostei</taxon>
        <taxon>Ostariophysi</taxon>
        <taxon>Cypriniformes</taxon>
        <taxon>Cyprinidae</taxon>
        <taxon>Labeoninae</taxon>
        <taxon>Labeonini</taxon>
        <taxon>Cirrhinus</taxon>
    </lineage>
</organism>
<feature type="compositionally biased region" description="Acidic residues" evidence="1">
    <location>
        <begin position="242"/>
        <end position="254"/>
    </location>
</feature>
<dbReference type="Proteomes" id="UP001529510">
    <property type="component" value="Unassembled WGS sequence"/>
</dbReference>
<sequence length="283" mass="29699">FSLCRRLPTDHVSGQMHFKVDVTSMGQDDVSPETILGAAALNGAPGTPSDDEELPHPLPVSSAGPSPTGSLGSHRNGEGSSIPSPDTEMYGTTLDDEAPSSPDPLQCSFSEQLDAIDAPKGPGDRPFGAASPKLRSSFPTHTRLSAMLHIDSDEDEERSTATEATPTTFNGASRTQNTPPKPPITESVFEVTGEEPAEEVGLESEVETLNIGTEVAPEPEVVPSSVAPEVETASLMERQEKEGEEVEAEEEEEGLAPSEELATEVDISSMASDCCPGLVSASQ</sequence>
<evidence type="ECO:0000313" key="2">
    <source>
        <dbReference type="EMBL" id="KAL0184304.1"/>
    </source>
</evidence>
<dbReference type="EMBL" id="JAMKFB020000009">
    <property type="protein sequence ID" value="KAL0184304.1"/>
    <property type="molecule type" value="Genomic_DNA"/>
</dbReference>
<reference evidence="2 3" key="1">
    <citation type="submission" date="2024-05" db="EMBL/GenBank/DDBJ databases">
        <title>Genome sequencing and assembly of Indian major carp, Cirrhinus mrigala (Hamilton, 1822).</title>
        <authorList>
            <person name="Mohindra V."/>
            <person name="Chowdhury L.M."/>
            <person name="Lal K."/>
            <person name="Jena J.K."/>
        </authorList>
    </citation>
    <scope>NUCLEOTIDE SEQUENCE [LARGE SCALE GENOMIC DNA]</scope>
    <source>
        <strain evidence="2">CM1030</strain>
        <tissue evidence="2">Blood</tissue>
    </source>
</reference>
<feature type="non-terminal residue" evidence="2">
    <location>
        <position position="283"/>
    </location>
</feature>
<feature type="region of interest" description="Disordered" evidence="1">
    <location>
        <begin position="39"/>
        <end position="186"/>
    </location>
</feature>
<evidence type="ECO:0000256" key="1">
    <source>
        <dbReference type="SAM" id="MobiDB-lite"/>
    </source>
</evidence>
<feature type="compositionally biased region" description="Polar residues" evidence="1">
    <location>
        <begin position="161"/>
        <end position="178"/>
    </location>
</feature>
<dbReference type="AlphaFoldDB" id="A0ABD0QDV0"/>
<feature type="compositionally biased region" description="Polar residues" evidence="1">
    <location>
        <begin position="63"/>
        <end position="84"/>
    </location>
</feature>
<evidence type="ECO:0000313" key="3">
    <source>
        <dbReference type="Proteomes" id="UP001529510"/>
    </source>
</evidence>
<feature type="non-terminal residue" evidence="2">
    <location>
        <position position="1"/>
    </location>
</feature>
<proteinExistence type="predicted"/>
<comment type="caution">
    <text evidence="2">The sequence shown here is derived from an EMBL/GenBank/DDBJ whole genome shotgun (WGS) entry which is preliminary data.</text>
</comment>
<accession>A0ABD0QDV0</accession>
<gene>
    <name evidence="2" type="ORF">M9458_020000</name>
</gene>